<proteinExistence type="predicted"/>
<sequence length="121" mass="13463">MSHTKGTACTRRWSCCGCAPLVDATSDPACFRRSATEVDFICYPGLDLSDDEERFCWVKDLFAQHHRFAHSGVDVLANGEMAGMEVEFDETVGNQISCKRCDRTFSCARRASAIRGTWIAT</sequence>
<dbReference type="Proteomes" id="UP000035880">
    <property type="component" value="Chromosome 2R"/>
</dbReference>
<evidence type="ECO:0000313" key="1">
    <source>
        <dbReference type="EMBL" id="KMY93771.1"/>
    </source>
</evidence>
<organism evidence="1">
    <name type="scientific">Drosophila simulans</name>
    <name type="common">Fruit fly</name>
    <dbReference type="NCBI Taxonomy" id="7240"/>
    <lineage>
        <taxon>Eukaryota</taxon>
        <taxon>Metazoa</taxon>
        <taxon>Ecdysozoa</taxon>
        <taxon>Arthropoda</taxon>
        <taxon>Hexapoda</taxon>
        <taxon>Insecta</taxon>
        <taxon>Pterygota</taxon>
        <taxon>Neoptera</taxon>
        <taxon>Endopterygota</taxon>
        <taxon>Diptera</taxon>
        <taxon>Brachycera</taxon>
        <taxon>Muscomorpha</taxon>
        <taxon>Ephydroidea</taxon>
        <taxon>Drosophilidae</taxon>
        <taxon>Drosophila</taxon>
        <taxon>Sophophora</taxon>
    </lineage>
</organism>
<reference evidence="1" key="1">
    <citation type="journal article" date="2013" name="Genome Res.">
        <title>A second-generation assembly of the Drosophila simulans genome provides new insights into patterns of lineage-specific divergence.</title>
        <authorList>
            <person name="Hu T.T."/>
            <person name="Eisen M.B."/>
            <person name="Thornton K.R."/>
            <person name="Andolfatto P."/>
        </authorList>
    </citation>
    <scope>NUCLEOTIDE SEQUENCE [LARGE SCALE GENOMIC DNA]</scope>
    <source>
        <strain evidence="1">W501</strain>
    </source>
</reference>
<reference evidence="1" key="2">
    <citation type="submission" date="2014-06" db="EMBL/GenBank/DDBJ databases">
        <authorList>
            <person name="Hu T."/>
            <person name="Eisen M.B."/>
            <person name="Thornton K.R."/>
            <person name="Andolfatto P."/>
        </authorList>
    </citation>
    <scope>NUCLEOTIDE SEQUENCE</scope>
    <source>
        <strain evidence="1">W501</strain>
    </source>
</reference>
<gene>
    <name evidence="1" type="primary">Dsim\GD26862</name>
    <name evidence="1" type="ORF">Dsimw501_GD26862</name>
</gene>
<dbReference type="Bgee" id="FBgn0268152">
    <property type="expression patterns" value="Expressed in female reproductive system and 3 other cell types or tissues"/>
</dbReference>
<dbReference type="EMBL" id="CM002911">
    <property type="protein sequence ID" value="KMY93771.1"/>
    <property type="molecule type" value="Genomic_DNA"/>
</dbReference>
<name>A0A0J9RCS6_DROSI</name>
<accession>A0A0J9RCS6</accession>
<reference evidence="1" key="3">
    <citation type="submission" date="2015-04" db="EMBL/GenBank/DDBJ databases">
        <authorList>
            <consortium name="FlyBase"/>
        </authorList>
    </citation>
    <scope>NUCLEOTIDE SEQUENCE</scope>
    <source>
        <strain evidence="1">W501</strain>
    </source>
</reference>
<dbReference type="KEGG" id="dsi:Dsimw501_GD26862"/>
<protein>
    <submittedName>
        <fullName evidence="1">Uncharacterized protein</fullName>
    </submittedName>
</protein>
<dbReference type="AlphaFoldDB" id="A0A0J9RCS6"/>